<dbReference type="InterPro" id="IPR003749">
    <property type="entry name" value="ThiS/MoaD-like"/>
</dbReference>
<comment type="caution">
    <text evidence="4">The sequence shown here is derived from an EMBL/GenBank/DDBJ whole genome shotgun (WGS) entry which is preliminary data.</text>
</comment>
<accession>A0A0D6QBY1</accession>
<dbReference type="SUPFAM" id="SSF54285">
    <property type="entry name" value="MoaD/ThiS"/>
    <property type="match status" value="1"/>
</dbReference>
<evidence type="ECO:0000256" key="3">
    <source>
        <dbReference type="ARBA" id="ARBA00024247"/>
    </source>
</evidence>
<evidence type="ECO:0000256" key="2">
    <source>
        <dbReference type="ARBA" id="ARBA00024200"/>
    </source>
</evidence>
<dbReference type="EMBL" id="BANJ01000045">
    <property type="protein sequence ID" value="GAO00312.1"/>
    <property type="molecule type" value="Genomic_DNA"/>
</dbReference>
<dbReference type="CDD" id="cd00754">
    <property type="entry name" value="Ubl_MoaD"/>
    <property type="match status" value="1"/>
</dbReference>
<dbReference type="NCBIfam" id="TIGR01682">
    <property type="entry name" value="moaD"/>
    <property type="match status" value="1"/>
</dbReference>
<sequence>MLRILYFAWLRDQLGCPGETLPLPQGVRSVQDLIDWLRARGGAYGEIFARPELIRVAVNHSFATIDAPVAANDEIAFFPPVTGG</sequence>
<dbReference type="GO" id="GO:0006777">
    <property type="term" value="P:Mo-molybdopterin cofactor biosynthetic process"/>
    <property type="evidence" value="ECO:0007669"/>
    <property type="project" value="InterPro"/>
</dbReference>
<dbReference type="RefSeq" id="WP_048856674.1">
    <property type="nucleotide sequence ID" value="NZ_BANJ01000045.1"/>
</dbReference>
<comment type="similarity">
    <text evidence="2">Belongs to the MoaD family.</text>
</comment>
<gene>
    <name evidence="4" type="ORF">Gxy13693_045_036</name>
</gene>
<evidence type="ECO:0000313" key="5">
    <source>
        <dbReference type="Proteomes" id="UP000032683"/>
    </source>
</evidence>
<protein>
    <recommendedName>
        <fullName evidence="3">Molybdopterin synthase sulfur carrier subunit</fullName>
    </recommendedName>
</protein>
<dbReference type="InterPro" id="IPR016155">
    <property type="entry name" value="Mopterin_synth/thiamin_S_b"/>
</dbReference>
<proteinExistence type="inferred from homology"/>
<dbReference type="Pfam" id="PF02597">
    <property type="entry name" value="ThiS"/>
    <property type="match status" value="1"/>
</dbReference>
<keyword evidence="1" id="KW-0547">Nucleotide-binding</keyword>
<dbReference type="InterPro" id="IPR012675">
    <property type="entry name" value="Beta-grasp_dom_sf"/>
</dbReference>
<dbReference type="AlphaFoldDB" id="A0A0D6QBY1"/>
<dbReference type="InterPro" id="IPR044672">
    <property type="entry name" value="MOCS2A"/>
</dbReference>
<organism evidence="4 5">
    <name type="scientific">Komagataeibacter xylinus NBRC 13693</name>
    <dbReference type="NCBI Taxonomy" id="1234668"/>
    <lineage>
        <taxon>Bacteria</taxon>
        <taxon>Pseudomonadati</taxon>
        <taxon>Pseudomonadota</taxon>
        <taxon>Alphaproteobacteria</taxon>
        <taxon>Acetobacterales</taxon>
        <taxon>Acetobacteraceae</taxon>
        <taxon>Komagataeibacter</taxon>
    </lineage>
</organism>
<reference evidence="4 5" key="1">
    <citation type="submission" date="2012-11" db="EMBL/GenBank/DDBJ databases">
        <title>Whole genome sequence of Gluconacetobacter xylinus NBRC 13693.</title>
        <authorList>
            <person name="Azuma Y."/>
            <person name="Higashiura N."/>
            <person name="Hirakawa H."/>
            <person name="Matsushita K."/>
        </authorList>
    </citation>
    <scope>NUCLEOTIDE SEQUENCE [LARGE SCALE GENOMIC DNA]</scope>
    <source>
        <strain evidence="4 5">NBRC 13693</strain>
    </source>
</reference>
<dbReference type="Gene3D" id="3.10.20.30">
    <property type="match status" value="1"/>
</dbReference>
<dbReference type="GO" id="GO:1990133">
    <property type="term" value="C:molybdopterin adenylyltransferase complex"/>
    <property type="evidence" value="ECO:0007669"/>
    <property type="project" value="TreeGrafter"/>
</dbReference>
<dbReference type="PANTHER" id="PTHR33359">
    <property type="entry name" value="MOLYBDOPTERIN SYNTHASE SULFUR CARRIER SUBUNIT"/>
    <property type="match status" value="1"/>
</dbReference>
<dbReference type="GO" id="GO:0000166">
    <property type="term" value="F:nucleotide binding"/>
    <property type="evidence" value="ECO:0007669"/>
    <property type="project" value="UniProtKB-KW"/>
</dbReference>
<dbReference type="Proteomes" id="UP000032683">
    <property type="component" value="Unassembled WGS sequence"/>
</dbReference>
<evidence type="ECO:0000313" key="4">
    <source>
        <dbReference type="EMBL" id="GAO00312.1"/>
    </source>
</evidence>
<dbReference type="PANTHER" id="PTHR33359:SF1">
    <property type="entry name" value="MOLYBDOPTERIN SYNTHASE SULFUR CARRIER SUBUNIT"/>
    <property type="match status" value="1"/>
</dbReference>
<name>A0A0D6QBY1_KOMXY</name>
<evidence type="ECO:0000256" key="1">
    <source>
        <dbReference type="ARBA" id="ARBA00022741"/>
    </source>
</evidence>